<protein>
    <recommendedName>
        <fullName evidence="4">SH3 domain-containing protein</fullName>
    </recommendedName>
</protein>
<reference evidence="2 3" key="1">
    <citation type="submission" date="2011-06" db="EMBL/GenBank/DDBJ databases">
        <title>The Genome Sequence of Fusarium oxysporum FOSC 3-a.</title>
        <authorList>
            <consortium name="The Broad Institute Genome Sequencing Platform"/>
            <person name="Ma L.-J."/>
            <person name="Gale L.R."/>
            <person name="Schwartz D.C."/>
            <person name="Zhou S."/>
            <person name="Corby-Kistler H."/>
            <person name="Young S.K."/>
            <person name="Zeng Q."/>
            <person name="Gargeya S."/>
            <person name="Fitzgerald M."/>
            <person name="Haas B."/>
            <person name="Abouelleil A."/>
            <person name="Alvarado L."/>
            <person name="Arachchi H.M."/>
            <person name="Berlin A."/>
            <person name="Brown A."/>
            <person name="Chapman S.B."/>
            <person name="Chen Z."/>
            <person name="Dunbar C."/>
            <person name="Freedman E."/>
            <person name="Gearin G."/>
            <person name="Gellesch M."/>
            <person name="Goldberg J."/>
            <person name="Griggs A."/>
            <person name="Gujja S."/>
            <person name="Heiman D."/>
            <person name="Howarth C."/>
            <person name="Larson L."/>
            <person name="Lui A."/>
            <person name="MacDonald P.J.P."/>
            <person name="Mehta T."/>
            <person name="Montmayeur A."/>
            <person name="Murphy C."/>
            <person name="Neiman D."/>
            <person name="Pearson M."/>
            <person name="Priest M."/>
            <person name="Roberts A."/>
            <person name="Saif S."/>
            <person name="Shea T."/>
            <person name="Shenoy N."/>
            <person name="Sisk P."/>
            <person name="Stolte C."/>
            <person name="Sykes S."/>
            <person name="Wortman J."/>
            <person name="Nusbaum C."/>
            <person name="Birren B."/>
        </authorList>
    </citation>
    <scope>NUCLEOTIDE SEQUENCE [LARGE SCALE GENOMIC DNA]</scope>
    <source>
        <strain evidence="3">FOSC 3-a</strain>
    </source>
</reference>
<dbReference type="EMBL" id="JH717843">
    <property type="protein sequence ID" value="EWY89781.1"/>
    <property type="molecule type" value="Genomic_DNA"/>
</dbReference>
<accession>W9IBA1</accession>
<dbReference type="Proteomes" id="UP000030753">
    <property type="component" value="Unassembled WGS sequence"/>
</dbReference>
<dbReference type="HOGENOM" id="CLU_272614_0_0_1"/>
<dbReference type="InterPro" id="IPR036028">
    <property type="entry name" value="SH3-like_dom_sf"/>
</dbReference>
<evidence type="ECO:0000313" key="2">
    <source>
        <dbReference type="EMBL" id="EWY89781.1"/>
    </source>
</evidence>
<proteinExistence type="predicted"/>
<dbReference type="AlphaFoldDB" id="W9IBA1"/>
<name>W9IBA1_FUSOX</name>
<organism evidence="2 3">
    <name type="scientific">Fusarium oxysporum NRRL 32931</name>
    <dbReference type="NCBI Taxonomy" id="660029"/>
    <lineage>
        <taxon>Eukaryota</taxon>
        <taxon>Fungi</taxon>
        <taxon>Dikarya</taxon>
        <taxon>Ascomycota</taxon>
        <taxon>Pezizomycotina</taxon>
        <taxon>Sordariomycetes</taxon>
        <taxon>Hypocreomycetidae</taxon>
        <taxon>Hypocreales</taxon>
        <taxon>Nectriaceae</taxon>
        <taxon>Fusarium</taxon>
        <taxon>Fusarium oxysporum species complex</taxon>
    </lineage>
</organism>
<feature type="region of interest" description="Disordered" evidence="1">
    <location>
        <begin position="633"/>
        <end position="661"/>
    </location>
</feature>
<feature type="region of interest" description="Disordered" evidence="1">
    <location>
        <begin position="162"/>
        <end position="202"/>
    </location>
</feature>
<gene>
    <name evidence="2" type="ORF">FOYG_07439</name>
</gene>
<dbReference type="Gene3D" id="2.30.30.40">
    <property type="entry name" value="SH3 Domains"/>
    <property type="match status" value="1"/>
</dbReference>
<dbReference type="SUPFAM" id="SSF50044">
    <property type="entry name" value="SH3-domain"/>
    <property type="match status" value="1"/>
</dbReference>
<evidence type="ECO:0008006" key="4">
    <source>
        <dbReference type="Google" id="ProtNLM"/>
    </source>
</evidence>
<evidence type="ECO:0000256" key="1">
    <source>
        <dbReference type="SAM" id="MobiDB-lite"/>
    </source>
</evidence>
<evidence type="ECO:0000313" key="3">
    <source>
        <dbReference type="Proteomes" id="UP000030753"/>
    </source>
</evidence>
<sequence>MDDIFDLLITPFNDILAKGQIAVENAGDDGPMLKAAQSLVTEGERALNKIEPLYRMLLDKHGSKFQDFLKENDAISNLHSELNDLLWEFDDYIELDDFEPEKFAELESVSRSAAPKIYDILTGMKLEVPTDHDTDMKLEVPTDHDYRLSLLPTLSLPHTRSLLKSPTESVETNQSSVFDHSRTDGINTPFPDHHGSSISTADSNPILSTAELNPLLIKVPSIKNYQGAVKPEKPIGVPEVDYFPIPVETEVQTPQHPPNPPNPFAVDCKLSPQSSFYVHKGFCDGVKEIINGGPGVRKTVKAGFASRAVIAKCITCHFELDFKELDLDINKSEHGNFIKNGIGYRLRFLQKSHLPTRRSDDIMYGCIFCVHQGQTLHASDATVFVSQKALFAHLARHPRPLPAVPGFTLIEQDEIPNPYKNNYDLHFKSPVETHPVLEKSDDICRMPAGISKEAARRMYGQQLLYDRTPALELVQGARIVGLSWPAKYLGEWCFGWHDGVYASLPMNILRLDPPPSSDIKTDGTSLVMATARWNFNIRDKFNHNWLKFEKDEVITNITWPYQEFWCWSGTNAKGKSGIFPQAFIDISTLKEFGGPGSDQADRASVLNNERRRNKSFSVPLRFSFRKKSRADIPASIPRSASSRELPPLLTPIPGAYTRDDPSAWDKTQAEALLPILDQQKTKDYKIEAPPAINNLDHDQSLGEATNMESINEELLLDMKLEEVHQFGKCWTCSPIDSISTDKVPITISDVPVVIPVESRYPLRAPVTPPPDPHPKFIDPTRQITDNVISEIFRVYEDALGFYLLINGQLQIIIPDDFDYQYALSHRPREFGGLEVSYIMESMTPTAGITSQASAQVPQQISTNASIPAQLAPGVNSTAGQSPTAHIDAMRKLTIGSAIQASVKGTKLKDRFEGRVGLMTRMGDRTFVTIPTHVVTSALTAAKSASFPGDSWINDVQIVSSNCNKELGPISETFDPAAGHFPLGFIHDVSLVDVSNAPVELVSNIKTPVPTEWLSNSGWQEIRYRTTRLHLLKHVSIVPSRQANIKSIGLLECQCQAVGQGIFRMRQPPRTTRFSLRRPSTGLDVRQDSEVWTGLVARSLLFRIHPDFRPDGAQSGTALCTMEELEDGTRCAKVAGFTAFAQDVSVVQNFDLEGPRLYSRLEQGRVAFYGAFQVPEVLREKHHIM</sequence>
<dbReference type="OrthoDB" id="5243589at2759"/>
<feature type="compositionally biased region" description="Polar residues" evidence="1">
    <location>
        <begin position="164"/>
        <end position="178"/>
    </location>
</feature>